<protein>
    <submittedName>
        <fullName evidence="1">Uncharacterized protein</fullName>
    </submittedName>
</protein>
<dbReference type="EMBL" id="LR743596">
    <property type="protein sequence ID" value="CAA2626749.1"/>
    <property type="molecule type" value="Genomic_DNA"/>
</dbReference>
<accession>A0A7I8J751</accession>
<proteinExistence type="predicted"/>
<sequence>MSISKSMQKSMRTCESWYEHVASNDRALTDKWCG</sequence>
<name>A0A7I8J751_SPIIN</name>
<dbReference type="EMBL" id="LR746272">
    <property type="protein sequence ID" value="CAA7402811.1"/>
    <property type="molecule type" value="Genomic_DNA"/>
</dbReference>
<dbReference type="Proteomes" id="UP000663760">
    <property type="component" value="Chromosome 9"/>
</dbReference>
<organism evidence="1">
    <name type="scientific">Spirodela intermedia</name>
    <name type="common">Intermediate duckweed</name>
    <dbReference type="NCBI Taxonomy" id="51605"/>
    <lineage>
        <taxon>Eukaryota</taxon>
        <taxon>Viridiplantae</taxon>
        <taxon>Streptophyta</taxon>
        <taxon>Embryophyta</taxon>
        <taxon>Tracheophyta</taxon>
        <taxon>Spermatophyta</taxon>
        <taxon>Magnoliopsida</taxon>
        <taxon>Liliopsida</taxon>
        <taxon>Araceae</taxon>
        <taxon>Lemnoideae</taxon>
        <taxon>Spirodela</taxon>
    </lineage>
</organism>
<reference evidence="1" key="1">
    <citation type="submission" date="2019-12" db="EMBL/GenBank/DDBJ databases">
        <authorList>
            <person name="Scholz U."/>
            <person name="Mascher M."/>
            <person name="Fiebig A."/>
        </authorList>
    </citation>
    <scope>NUCLEOTIDE SEQUENCE</scope>
</reference>
<evidence type="ECO:0000313" key="2">
    <source>
        <dbReference type="EMBL" id="CAA7402811.1"/>
    </source>
</evidence>
<evidence type="ECO:0000313" key="3">
    <source>
        <dbReference type="Proteomes" id="UP000663760"/>
    </source>
</evidence>
<keyword evidence="3" id="KW-1185">Reference proteome</keyword>
<dbReference type="AlphaFoldDB" id="A0A7I8J751"/>
<evidence type="ECO:0000313" key="1">
    <source>
        <dbReference type="EMBL" id="CAA2626749.1"/>
    </source>
</evidence>
<gene>
    <name evidence="1" type="ORF">SI7747_09012436</name>
    <name evidence="2" type="ORF">SI8410_09013489</name>
</gene>